<reference evidence="2 3" key="1">
    <citation type="submission" date="2024-06" db="EMBL/GenBank/DDBJ databases">
        <title>The Natural Products Discovery Center: Release of the First 8490 Sequenced Strains for Exploring Actinobacteria Biosynthetic Diversity.</title>
        <authorList>
            <person name="Kalkreuter E."/>
            <person name="Kautsar S.A."/>
            <person name="Yang D."/>
            <person name="Bader C.D."/>
            <person name="Teijaro C.N."/>
            <person name="Fluegel L."/>
            <person name="Davis C.M."/>
            <person name="Simpson J.R."/>
            <person name="Lauterbach L."/>
            <person name="Steele A.D."/>
            <person name="Gui C."/>
            <person name="Meng S."/>
            <person name="Li G."/>
            <person name="Viehrig K."/>
            <person name="Ye F."/>
            <person name="Su P."/>
            <person name="Kiefer A.F."/>
            <person name="Nichols A."/>
            <person name="Cepeda A.J."/>
            <person name="Yan W."/>
            <person name="Fan B."/>
            <person name="Jiang Y."/>
            <person name="Adhikari A."/>
            <person name="Zheng C.-J."/>
            <person name="Schuster L."/>
            <person name="Cowan T.M."/>
            <person name="Smanski M.J."/>
            <person name="Chevrette M.G."/>
            <person name="De Carvalho L.P.S."/>
            <person name="Shen B."/>
        </authorList>
    </citation>
    <scope>NUCLEOTIDE SEQUENCE [LARGE SCALE GENOMIC DNA]</scope>
    <source>
        <strain evidence="2 3">NPDC050100</strain>
    </source>
</reference>
<gene>
    <name evidence="2" type="ORF">AB0I59_41380</name>
</gene>
<feature type="transmembrane region" description="Helical" evidence="1">
    <location>
        <begin position="82"/>
        <end position="103"/>
    </location>
</feature>
<keyword evidence="3" id="KW-1185">Reference proteome</keyword>
<dbReference type="EMBL" id="JBFALK010000043">
    <property type="protein sequence ID" value="MEV0975083.1"/>
    <property type="molecule type" value="Genomic_DNA"/>
</dbReference>
<sequence length="137" mass="14366">MIKPVDNQAMTGKASRRASSTALSIIWLIWAIGVVAMFQAISMAMGWSDGFVIAFQVTANVTLICAPIVGGFVALSTGRPWTATLFGLVLCAGLFLGALIGFLPTPETFGHTTSTPTWSPSNYCVKRSGGYTDCPGG</sequence>
<evidence type="ECO:0000256" key="1">
    <source>
        <dbReference type="SAM" id="Phobius"/>
    </source>
</evidence>
<dbReference type="Proteomes" id="UP001551675">
    <property type="component" value="Unassembled WGS sequence"/>
</dbReference>
<keyword evidence="1" id="KW-0812">Transmembrane</keyword>
<comment type="caution">
    <text evidence="2">The sequence shown here is derived from an EMBL/GenBank/DDBJ whole genome shotgun (WGS) entry which is preliminary data.</text>
</comment>
<name>A0ABV3GTX6_MICGL</name>
<proteinExistence type="predicted"/>
<evidence type="ECO:0000313" key="2">
    <source>
        <dbReference type="EMBL" id="MEV0975083.1"/>
    </source>
</evidence>
<feature type="transmembrane region" description="Helical" evidence="1">
    <location>
        <begin position="21"/>
        <end position="41"/>
    </location>
</feature>
<protein>
    <recommendedName>
        <fullName evidence="4">MFS transporter</fullName>
    </recommendedName>
</protein>
<evidence type="ECO:0000313" key="3">
    <source>
        <dbReference type="Proteomes" id="UP001551675"/>
    </source>
</evidence>
<accession>A0ABV3GTX6</accession>
<feature type="transmembrane region" description="Helical" evidence="1">
    <location>
        <begin position="53"/>
        <end position="75"/>
    </location>
</feature>
<keyword evidence="1" id="KW-0472">Membrane</keyword>
<organism evidence="2 3">
    <name type="scientific">Microtetraspora glauca</name>
    <dbReference type="NCBI Taxonomy" id="1996"/>
    <lineage>
        <taxon>Bacteria</taxon>
        <taxon>Bacillati</taxon>
        <taxon>Actinomycetota</taxon>
        <taxon>Actinomycetes</taxon>
        <taxon>Streptosporangiales</taxon>
        <taxon>Streptosporangiaceae</taxon>
        <taxon>Microtetraspora</taxon>
    </lineage>
</organism>
<evidence type="ECO:0008006" key="4">
    <source>
        <dbReference type="Google" id="ProtNLM"/>
    </source>
</evidence>
<dbReference type="RefSeq" id="WP_358142405.1">
    <property type="nucleotide sequence ID" value="NZ_JBFALK010000043.1"/>
</dbReference>
<keyword evidence="1" id="KW-1133">Transmembrane helix</keyword>